<dbReference type="GO" id="GO:0003676">
    <property type="term" value="F:nucleic acid binding"/>
    <property type="evidence" value="ECO:0007669"/>
    <property type="project" value="InterPro"/>
</dbReference>
<gene>
    <name evidence="4" type="ORF">D910_04537</name>
</gene>
<proteinExistence type="predicted"/>
<dbReference type="Pfam" id="PF00270">
    <property type="entry name" value="DEAD"/>
    <property type="match status" value="1"/>
</dbReference>
<dbReference type="GO" id="GO:0016787">
    <property type="term" value="F:hydrolase activity"/>
    <property type="evidence" value="ECO:0007669"/>
    <property type="project" value="UniProtKB-KW"/>
</dbReference>
<dbReference type="Proteomes" id="UP000030742">
    <property type="component" value="Unassembled WGS sequence"/>
</dbReference>
<dbReference type="PANTHER" id="PTHR47958">
    <property type="entry name" value="ATP-DEPENDENT RNA HELICASE DBP3"/>
    <property type="match status" value="1"/>
</dbReference>
<protein>
    <recommendedName>
        <fullName evidence="3">Helicase ATP-binding domain-containing protein</fullName>
    </recommendedName>
</protein>
<organism evidence="4 5">
    <name type="scientific">Dendroctonus ponderosae</name>
    <name type="common">Mountain pine beetle</name>
    <dbReference type="NCBI Taxonomy" id="77166"/>
    <lineage>
        <taxon>Eukaryota</taxon>
        <taxon>Metazoa</taxon>
        <taxon>Ecdysozoa</taxon>
        <taxon>Arthropoda</taxon>
        <taxon>Hexapoda</taxon>
        <taxon>Insecta</taxon>
        <taxon>Pterygota</taxon>
        <taxon>Neoptera</taxon>
        <taxon>Endopterygota</taxon>
        <taxon>Coleoptera</taxon>
        <taxon>Polyphaga</taxon>
        <taxon>Cucujiformia</taxon>
        <taxon>Curculionidae</taxon>
        <taxon>Scolytinae</taxon>
        <taxon>Dendroctonus</taxon>
    </lineage>
</organism>
<dbReference type="GO" id="GO:0004386">
    <property type="term" value="F:helicase activity"/>
    <property type="evidence" value="ECO:0007669"/>
    <property type="project" value="UniProtKB-KW"/>
</dbReference>
<dbReference type="PROSITE" id="PS00039">
    <property type="entry name" value="DEAD_ATP_HELICASE"/>
    <property type="match status" value="1"/>
</dbReference>
<dbReference type="STRING" id="77166.U4U234"/>
<dbReference type="Gene3D" id="3.40.50.300">
    <property type="entry name" value="P-loop containing nucleotide triphosphate hydrolases"/>
    <property type="match status" value="1"/>
</dbReference>
<dbReference type="SMART" id="SM00487">
    <property type="entry name" value="DEXDc"/>
    <property type="match status" value="1"/>
</dbReference>
<evidence type="ECO:0000256" key="1">
    <source>
        <dbReference type="ARBA" id="ARBA00022801"/>
    </source>
</evidence>
<dbReference type="InterPro" id="IPR027417">
    <property type="entry name" value="P-loop_NTPase"/>
</dbReference>
<evidence type="ECO:0000259" key="3">
    <source>
        <dbReference type="PROSITE" id="PS51192"/>
    </source>
</evidence>
<keyword evidence="1" id="KW-0378">Hydrolase</keyword>
<dbReference type="PROSITE" id="PS51192">
    <property type="entry name" value="HELICASE_ATP_BIND_1"/>
    <property type="match status" value="1"/>
</dbReference>
<dbReference type="InterPro" id="IPR011545">
    <property type="entry name" value="DEAD/DEAH_box_helicase_dom"/>
</dbReference>
<name>U4U234_DENPD</name>
<keyword evidence="2" id="KW-0347">Helicase</keyword>
<dbReference type="SUPFAM" id="SSF52540">
    <property type="entry name" value="P-loop containing nucleoside triphosphate hydrolases"/>
    <property type="match status" value="1"/>
</dbReference>
<keyword evidence="2" id="KW-0067">ATP-binding</keyword>
<dbReference type="EMBL" id="KB631923">
    <property type="protein sequence ID" value="ERL87137.1"/>
    <property type="molecule type" value="Genomic_DNA"/>
</dbReference>
<evidence type="ECO:0000313" key="4">
    <source>
        <dbReference type="EMBL" id="ERL87137.1"/>
    </source>
</evidence>
<evidence type="ECO:0000313" key="5">
    <source>
        <dbReference type="Proteomes" id="UP000030742"/>
    </source>
</evidence>
<feature type="domain" description="Helicase ATP-binding" evidence="3">
    <location>
        <begin position="1"/>
        <end position="165"/>
    </location>
</feature>
<dbReference type="InterPro" id="IPR014001">
    <property type="entry name" value="Helicase_ATP-bd"/>
</dbReference>
<dbReference type="GO" id="GO:0005524">
    <property type="term" value="F:ATP binding"/>
    <property type="evidence" value="ECO:0007669"/>
    <property type="project" value="InterPro"/>
</dbReference>
<reference evidence="4 5" key="1">
    <citation type="journal article" date="2013" name="Genome Biol.">
        <title>Draft genome of the mountain pine beetle, Dendroctonus ponderosae Hopkins, a major forest pest.</title>
        <authorList>
            <person name="Keeling C.I."/>
            <person name="Yuen M.M."/>
            <person name="Liao N.Y."/>
            <person name="Docking T.R."/>
            <person name="Chan S.K."/>
            <person name="Taylor G.A."/>
            <person name="Palmquist D.L."/>
            <person name="Jackman S.D."/>
            <person name="Nguyen A."/>
            <person name="Li M."/>
            <person name="Henderson H."/>
            <person name="Janes J.K."/>
            <person name="Zhao Y."/>
            <person name="Pandoh P."/>
            <person name="Moore R."/>
            <person name="Sperling F.A."/>
            <person name="Huber D.P."/>
            <person name="Birol I."/>
            <person name="Jones S.J."/>
            <person name="Bohlmann J."/>
        </authorList>
    </citation>
    <scope>NUCLEOTIDE SEQUENCE</scope>
</reference>
<sequence>MHEATGMAYIADYIDAIAAKFYPSGAQGSALDIILMLRPFFLNECPSNKAKPPLQDCLLTLSYGGANIGDQMRELDRGCHLLVATPGRLLDMIDRGRIGLDHCRYLVLDEADRMLDMGFEVQIRRIVEKETMPCTGERQTLMFSATFPHPIQMLARDFLDNYIFLAVGRVGSTSENITQKSCVWGALKV</sequence>
<dbReference type="AlphaFoldDB" id="U4U234"/>
<dbReference type="GO" id="GO:0010468">
    <property type="term" value="P:regulation of gene expression"/>
    <property type="evidence" value="ECO:0007669"/>
    <property type="project" value="UniProtKB-ARBA"/>
</dbReference>
<dbReference type="InterPro" id="IPR000629">
    <property type="entry name" value="RNA-helicase_DEAD-box_CS"/>
</dbReference>
<accession>U4U234</accession>
<evidence type="ECO:0000256" key="2">
    <source>
        <dbReference type="ARBA" id="ARBA00022806"/>
    </source>
</evidence>
<keyword evidence="2" id="KW-0547">Nucleotide-binding</keyword>